<name>A0A821YA14_9BILA</name>
<dbReference type="AlphaFoldDB" id="A0A821YA14"/>
<organism evidence="1 2">
    <name type="scientific">Rotaria socialis</name>
    <dbReference type="NCBI Taxonomy" id="392032"/>
    <lineage>
        <taxon>Eukaryota</taxon>
        <taxon>Metazoa</taxon>
        <taxon>Spiralia</taxon>
        <taxon>Gnathifera</taxon>
        <taxon>Rotifera</taxon>
        <taxon>Eurotatoria</taxon>
        <taxon>Bdelloidea</taxon>
        <taxon>Philodinida</taxon>
        <taxon>Philodinidae</taxon>
        <taxon>Rotaria</taxon>
    </lineage>
</organism>
<gene>
    <name evidence="1" type="ORF">TOA249_LOCUS34212</name>
</gene>
<evidence type="ECO:0000313" key="1">
    <source>
        <dbReference type="EMBL" id="CAF4960152.1"/>
    </source>
</evidence>
<sequence length="69" mass="8166">MTHEFFEWCLKDDRRPVWKPVKFYITGSDRWMTRNVFPPPEAREVSLFLASNGHANSIVGNGRLQWDMP</sequence>
<reference evidence="1" key="1">
    <citation type="submission" date="2021-02" db="EMBL/GenBank/DDBJ databases">
        <authorList>
            <person name="Nowell W R."/>
        </authorList>
    </citation>
    <scope>NUCLEOTIDE SEQUENCE</scope>
</reference>
<evidence type="ECO:0000313" key="2">
    <source>
        <dbReference type="Proteomes" id="UP000663838"/>
    </source>
</evidence>
<proteinExistence type="predicted"/>
<protein>
    <submittedName>
        <fullName evidence="1">Uncharacterized protein</fullName>
    </submittedName>
</protein>
<feature type="non-terminal residue" evidence="1">
    <location>
        <position position="69"/>
    </location>
</feature>
<dbReference type="Proteomes" id="UP000663838">
    <property type="component" value="Unassembled WGS sequence"/>
</dbReference>
<dbReference type="EMBL" id="CAJOBS010016701">
    <property type="protein sequence ID" value="CAF4960152.1"/>
    <property type="molecule type" value="Genomic_DNA"/>
</dbReference>
<comment type="caution">
    <text evidence="1">The sequence shown here is derived from an EMBL/GenBank/DDBJ whole genome shotgun (WGS) entry which is preliminary data.</text>
</comment>
<accession>A0A821YA14</accession>